<keyword evidence="2" id="KW-0479">Metal-binding</keyword>
<proteinExistence type="predicted"/>
<organism evidence="5 6">
    <name type="scientific">Kipferlia bialata</name>
    <dbReference type="NCBI Taxonomy" id="797122"/>
    <lineage>
        <taxon>Eukaryota</taxon>
        <taxon>Metamonada</taxon>
        <taxon>Carpediemonas-like organisms</taxon>
        <taxon>Kipferlia</taxon>
    </lineage>
</organism>
<feature type="non-terminal residue" evidence="5">
    <location>
        <position position="1"/>
    </location>
</feature>
<dbReference type="EMBL" id="BDIP01011509">
    <property type="protein sequence ID" value="GIQ93114.1"/>
    <property type="molecule type" value="Genomic_DNA"/>
</dbReference>
<feature type="domain" description="Glycosyl hydrolase family 13 catalytic" evidence="4">
    <location>
        <begin position="1"/>
        <end position="57"/>
    </location>
</feature>
<evidence type="ECO:0000313" key="6">
    <source>
        <dbReference type="Proteomes" id="UP000265618"/>
    </source>
</evidence>
<dbReference type="GO" id="GO:0005975">
    <property type="term" value="P:carbohydrate metabolic process"/>
    <property type="evidence" value="ECO:0007669"/>
    <property type="project" value="InterPro"/>
</dbReference>
<accession>A0A9K3DCQ8</accession>
<dbReference type="GO" id="GO:0046872">
    <property type="term" value="F:metal ion binding"/>
    <property type="evidence" value="ECO:0007669"/>
    <property type="project" value="UniProtKB-KW"/>
</dbReference>
<dbReference type="PANTHER" id="PTHR10357:SF215">
    <property type="entry name" value="ALPHA-AMYLASE 1"/>
    <property type="match status" value="1"/>
</dbReference>
<reference evidence="5 6" key="1">
    <citation type="journal article" date="2018" name="PLoS ONE">
        <title>The draft genome of Kipferlia bialata reveals reductive genome evolution in fornicate parasites.</title>
        <authorList>
            <person name="Tanifuji G."/>
            <person name="Takabayashi S."/>
            <person name="Kume K."/>
            <person name="Takagi M."/>
            <person name="Nakayama T."/>
            <person name="Kamikawa R."/>
            <person name="Inagaki Y."/>
            <person name="Hashimoto T."/>
        </authorList>
    </citation>
    <scope>NUCLEOTIDE SEQUENCE [LARGE SCALE GENOMIC DNA]</scope>
    <source>
        <strain evidence="5">NY0173</strain>
    </source>
</reference>
<keyword evidence="5" id="KW-0378">Hydrolase</keyword>
<evidence type="ECO:0000256" key="2">
    <source>
        <dbReference type="ARBA" id="ARBA00022723"/>
    </source>
</evidence>
<protein>
    <submittedName>
        <fullName evidence="5">Glycoside hydrolase, family 13</fullName>
    </submittedName>
</protein>
<dbReference type="OrthoDB" id="204980at2759"/>
<keyword evidence="6" id="KW-1185">Reference proteome</keyword>
<comment type="caution">
    <text evidence="5">The sequence shown here is derived from an EMBL/GenBank/DDBJ whole genome shotgun (WGS) entry which is preliminary data.</text>
</comment>
<evidence type="ECO:0000256" key="3">
    <source>
        <dbReference type="ARBA" id="ARBA00022729"/>
    </source>
</evidence>
<dbReference type="InterPro" id="IPR017853">
    <property type="entry name" value="GH"/>
</dbReference>
<sequence length="60" mass="7057">MGFDAIWISPYVQNTGGDKSYHGYWMQSLYIVNPYFGTAEDLKALVDECHKRDIWVIYLH</sequence>
<dbReference type="Proteomes" id="UP000265618">
    <property type="component" value="Unassembled WGS sequence"/>
</dbReference>
<evidence type="ECO:0000313" key="5">
    <source>
        <dbReference type="EMBL" id="GIQ93114.1"/>
    </source>
</evidence>
<comment type="cofactor">
    <cofactor evidence="1">
        <name>Ca(2+)</name>
        <dbReference type="ChEBI" id="CHEBI:29108"/>
    </cofactor>
</comment>
<dbReference type="PANTHER" id="PTHR10357">
    <property type="entry name" value="ALPHA-AMYLASE FAMILY MEMBER"/>
    <property type="match status" value="1"/>
</dbReference>
<dbReference type="AlphaFoldDB" id="A0A9K3DCQ8"/>
<keyword evidence="3" id="KW-0732">Signal</keyword>
<dbReference type="Pfam" id="PF00128">
    <property type="entry name" value="Alpha-amylase"/>
    <property type="match status" value="1"/>
</dbReference>
<evidence type="ECO:0000256" key="1">
    <source>
        <dbReference type="ARBA" id="ARBA00001913"/>
    </source>
</evidence>
<dbReference type="GO" id="GO:0016787">
    <property type="term" value="F:hydrolase activity"/>
    <property type="evidence" value="ECO:0007669"/>
    <property type="project" value="UniProtKB-KW"/>
</dbReference>
<dbReference type="SUPFAM" id="SSF51445">
    <property type="entry name" value="(Trans)glycosidases"/>
    <property type="match status" value="1"/>
</dbReference>
<evidence type="ECO:0000259" key="4">
    <source>
        <dbReference type="Pfam" id="PF00128"/>
    </source>
</evidence>
<dbReference type="Gene3D" id="3.20.20.80">
    <property type="entry name" value="Glycosidases"/>
    <property type="match status" value="1"/>
</dbReference>
<dbReference type="InterPro" id="IPR006047">
    <property type="entry name" value="GH13_cat_dom"/>
</dbReference>
<name>A0A9K3DCQ8_9EUKA</name>
<gene>
    <name evidence="5" type="ORF">KIPB_017356</name>
</gene>